<organism evidence="1">
    <name type="scientific">Tanacetum cinerariifolium</name>
    <name type="common">Dalmatian daisy</name>
    <name type="synonym">Chrysanthemum cinerariifolium</name>
    <dbReference type="NCBI Taxonomy" id="118510"/>
    <lineage>
        <taxon>Eukaryota</taxon>
        <taxon>Viridiplantae</taxon>
        <taxon>Streptophyta</taxon>
        <taxon>Embryophyta</taxon>
        <taxon>Tracheophyta</taxon>
        <taxon>Spermatophyta</taxon>
        <taxon>Magnoliopsida</taxon>
        <taxon>eudicotyledons</taxon>
        <taxon>Gunneridae</taxon>
        <taxon>Pentapetalae</taxon>
        <taxon>asterids</taxon>
        <taxon>campanulids</taxon>
        <taxon>Asterales</taxon>
        <taxon>Asteraceae</taxon>
        <taxon>Asteroideae</taxon>
        <taxon>Anthemideae</taxon>
        <taxon>Anthemidinae</taxon>
        <taxon>Tanacetum</taxon>
    </lineage>
</organism>
<dbReference type="AlphaFoldDB" id="A0A699J503"/>
<reference evidence="1" key="1">
    <citation type="journal article" date="2019" name="Sci. Rep.">
        <title>Draft genome of Tanacetum cinerariifolium, the natural source of mosquito coil.</title>
        <authorList>
            <person name="Yamashiro T."/>
            <person name="Shiraishi A."/>
            <person name="Satake H."/>
            <person name="Nakayama K."/>
        </authorList>
    </citation>
    <scope>NUCLEOTIDE SEQUENCE</scope>
</reference>
<protein>
    <submittedName>
        <fullName evidence="1">Uncharacterized protein</fullName>
    </submittedName>
</protein>
<evidence type="ECO:0000313" key="1">
    <source>
        <dbReference type="EMBL" id="GFA11897.1"/>
    </source>
</evidence>
<gene>
    <name evidence="1" type="ORF">Tci_583869</name>
</gene>
<dbReference type="EMBL" id="BKCJ010371763">
    <property type="protein sequence ID" value="GFA11897.1"/>
    <property type="molecule type" value="Genomic_DNA"/>
</dbReference>
<comment type="caution">
    <text evidence="1">The sequence shown here is derived from an EMBL/GenBank/DDBJ whole genome shotgun (WGS) entry which is preliminary data.</text>
</comment>
<sequence length="113" mass="12273">MVSCHEFILVKISNLSYFSCGFYNHGHGSTAAAIINTTTPLPSSSLPSPLHYNRHPATNIILTITTATLAVSALRGALRGFSWMRSSFRVRLDRGLAPQVRLVGQIRTEGAFG</sequence>
<proteinExistence type="predicted"/>
<accession>A0A699J503</accession>
<name>A0A699J503_TANCI</name>